<protein>
    <submittedName>
        <fullName evidence="1">Uncharacterized protein</fullName>
    </submittedName>
</protein>
<organism evidence="1">
    <name type="scientific">marine sediment metagenome</name>
    <dbReference type="NCBI Taxonomy" id="412755"/>
    <lineage>
        <taxon>unclassified sequences</taxon>
        <taxon>metagenomes</taxon>
        <taxon>ecological metagenomes</taxon>
    </lineage>
</organism>
<proteinExistence type="predicted"/>
<feature type="non-terminal residue" evidence="1">
    <location>
        <position position="387"/>
    </location>
</feature>
<reference evidence="1" key="1">
    <citation type="journal article" date="2015" name="Nature">
        <title>Complex archaea that bridge the gap between prokaryotes and eukaryotes.</title>
        <authorList>
            <person name="Spang A."/>
            <person name="Saw J.H."/>
            <person name="Jorgensen S.L."/>
            <person name="Zaremba-Niedzwiedzka K."/>
            <person name="Martijn J."/>
            <person name="Lind A.E."/>
            <person name="van Eijk R."/>
            <person name="Schleper C."/>
            <person name="Guy L."/>
            <person name="Ettema T.J."/>
        </authorList>
    </citation>
    <scope>NUCLEOTIDE SEQUENCE</scope>
</reference>
<name>A0A0F9ALK8_9ZZZZ</name>
<accession>A0A0F9ALK8</accession>
<feature type="non-terminal residue" evidence="1">
    <location>
        <position position="1"/>
    </location>
</feature>
<gene>
    <name evidence="1" type="ORF">LCGC14_2897310</name>
</gene>
<evidence type="ECO:0000313" key="1">
    <source>
        <dbReference type="EMBL" id="KKK73091.1"/>
    </source>
</evidence>
<comment type="caution">
    <text evidence="1">The sequence shown here is derived from an EMBL/GenBank/DDBJ whole genome shotgun (WGS) entry which is preliminary data.</text>
</comment>
<dbReference type="EMBL" id="LAZR01056946">
    <property type="protein sequence ID" value="KKK73091.1"/>
    <property type="molecule type" value="Genomic_DNA"/>
</dbReference>
<sequence>GKNYVPVQVEVKASPQVNVPPEILRQLDMVQTMIEEATFPNVIRGVRPKGVSTGFGISVLAGMGRLVFQGVADGLARMMEEVNGKRLKLIENKNFWMYYTTEWTTPVAGTGSEYPAHLDELVSKGALGFLLIGLSVKKTIESASELALANAELDLNDAIYTAITTDAIHAGLKSAVDNITNTLASVTLPRANFTTAIDAAATALGNVSDHTKITIALDLVNTTLDSVSWTEFLERLDDVTKKDALEGATAAITALAALTTEGFGDYDTALSAANTTLDSAATAAAASDPTAASTPLSKPSTMITGAADTLQEHETDAQADLTTGTDTHVGGAAAPSGKKYLDDGDAFIDNVNTGEDVATNYAQYSLAATRMGEALIAAAQVETQMGA</sequence>
<dbReference type="AlphaFoldDB" id="A0A0F9ALK8"/>